<sequence length="255" mass="25574">MRLLAFLAVLAAFLLVPARAACACSCAPFEPRTAVGDATSVFTGTVTGLRQLPGSPLGPTPPFVVTFSVDQVYRGERQATVEVATNADSASCGYRFTRGARYLVFASDGPMGSGLFSTDPGTGLYSSLCSGNVALRPGSGPLRRGDEAASPEGSGRSLTKELLTVLGRPAPAGSPSEPPASSPTASPTASPAASPAMAPAASPAASPAVSPAAAETGREGGQVWGPVMGGAALLAGAAAVSWLSARLTARRRRTR</sequence>
<comment type="caution">
    <text evidence="4">The sequence shown here is derived from an EMBL/GenBank/DDBJ whole genome shotgun (WGS) entry which is preliminary data.</text>
</comment>
<evidence type="ECO:0000256" key="3">
    <source>
        <dbReference type="SAM" id="SignalP"/>
    </source>
</evidence>
<dbReference type="SUPFAM" id="SSF50242">
    <property type="entry name" value="TIMP-like"/>
    <property type="match status" value="1"/>
</dbReference>
<evidence type="ECO:0000313" key="5">
    <source>
        <dbReference type="Proteomes" id="UP000579945"/>
    </source>
</evidence>
<dbReference type="AlphaFoldDB" id="A0A7W5VB73"/>
<dbReference type="InterPro" id="IPR008993">
    <property type="entry name" value="TIMP-like_OB-fold"/>
</dbReference>
<feature type="chain" id="PRO_5038480843" description="Tissue inhibitor of metalloproteinase" evidence="3">
    <location>
        <begin position="21"/>
        <end position="255"/>
    </location>
</feature>
<evidence type="ECO:0000313" key="4">
    <source>
        <dbReference type="EMBL" id="MBB3728580.1"/>
    </source>
</evidence>
<evidence type="ECO:0000256" key="1">
    <source>
        <dbReference type="SAM" id="MobiDB-lite"/>
    </source>
</evidence>
<feature type="transmembrane region" description="Helical" evidence="2">
    <location>
        <begin position="223"/>
        <end position="245"/>
    </location>
</feature>
<gene>
    <name evidence="4" type="ORF">FHR33_004440</name>
</gene>
<dbReference type="EMBL" id="JACIBV010000001">
    <property type="protein sequence ID" value="MBB3728580.1"/>
    <property type="molecule type" value="Genomic_DNA"/>
</dbReference>
<dbReference type="RefSeq" id="WP_183650735.1">
    <property type="nucleotide sequence ID" value="NZ_BAAAXX010000024.1"/>
</dbReference>
<feature type="region of interest" description="Disordered" evidence="1">
    <location>
        <begin position="138"/>
        <end position="221"/>
    </location>
</feature>
<dbReference type="Proteomes" id="UP000579945">
    <property type="component" value="Unassembled WGS sequence"/>
</dbReference>
<accession>A0A7W5VB73</accession>
<evidence type="ECO:0008006" key="6">
    <source>
        <dbReference type="Google" id="ProtNLM"/>
    </source>
</evidence>
<reference evidence="4 5" key="1">
    <citation type="submission" date="2020-08" db="EMBL/GenBank/DDBJ databases">
        <title>Sequencing the genomes of 1000 actinobacteria strains.</title>
        <authorList>
            <person name="Klenk H.-P."/>
        </authorList>
    </citation>
    <scope>NUCLEOTIDE SEQUENCE [LARGE SCALE GENOMIC DNA]</scope>
    <source>
        <strain evidence="4 5">DSM 44320</strain>
    </source>
</reference>
<organism evidence="4 5">
    <name type="scientific">Nonomuraea dietziae</name>
    <dbReference type="NCBI Taxonomy" id="65515"/>
    <lineage>
        <taxon>Bacteria</taxon>
        <taxon>Bacillati</taxon>
        <taxon>Actinomycetota</taxon>
        <taxon>Actinomycetes</taxon>
        <taxon>Streptosporangiales</taxon>
        <taxon>Streptosporangiaceae</taxon>
        <taxon>Nonomuraea</taxon>
    </lineage>
</organism>
<keyword evidence="2" id="KW-1133">Transmembrane helix</keyword>
<proteinExistence type="predicted"/>
<keyword evidence="5" id="KW-1185">Reference proteome</keyword>
<name>A0A7W5VB73_9ACTN</name>
<dbReference type="GeneID" id="95390812"/>
<protein>
    <recommendedName>
        <fullName evidence="6">Tissue inhibitor of metalloproteinase</fullName>
    </recommendedName>
</protein>
<keyword evidence="3" id="KW-0732">Signal</keyword>
<keyword evidence="2" id="KW-0472">Membrane</keyword>
<evidence type="ECO:0000256" key="2">
    <source>
        <dbReference type="SAM" id="Phobius"/>
    </source>
</evidence>
<keyword evidence="2" id="KW-0812">Transmembrane</keyword>
<feature type="compositionally biased region" description="Low complexity" evidence="1">
    <location>
        <begin position="182"/>
        <end position="214"/>
    </location>
</feature>
<dbReference type="Gene3D" id="2.40.50.120">
    <property type="match status" value="1"/>
</dbReference>
<feature type="signal peptide" evidence="3">
    <location>
        <begin position="1"/>
        <end position="20"/>
    </location>
</feature>